<evidence type="ECO:0000256" key="4">
    <source>
        <dbReference type="ARBA" id="ARBA00022714"/>
    </source>
</evidence>
<feature type="binding site" description="via carbamate group" evidence="15">
    <location>
        <position position="126"/>
    </location>
    <ligand>
        <name>Mg(2+)</name>
        <dbReference type="ChEBI" id="CHEBI:18420"/>
    </ligand>
</feature>
<comment type="cofactor">
    <cofactor evidence="1 15">
        <name>Mg(2+)</name>
        <dbReference type="ChEBI" id="CHEBI:18420"/>
    </cofactor>
</comment>
<dbReference type="InterPro" id="IPR037237">
    <property type="entry name" value="IlvD/EDD_N"/>
</dbReference>
<feature type="binding site" evidence="15">
    <location>
        <position position="51"/>
    </location>
    <ligand>
        <name>[2Fe-2S] cluster</name>
        <dbReference type="ChEBI" id="CHEBI:190135"/>
    </ligand>
</feature>
<evidence type="ECO:0000259" key="17">
    <source>
        <dbReference type="Pfam" id="PF24877"/>
    </source>
</evidence>
<dbReference type="Proteomes" id="UP001597145">
    <property type="component" value="Unassembled WGS sequence"/>
</dbReference>
<dbReference type="Gene3D" id="3.50.30.80">
    <property type="entry name" value="IlvD/EDD C-terminal domain-like"/>
    <property type="match status" value="1"/>
</dbReference>
<keyword evidence="6 15" id="KW-0460">Magnesium</keyword>
<keyword evidence="10 15" id="KW-0100">Branched-chain amino acid biosynthesis</keyword>
<accession>A0ABW4FI91</accession>
<dbReference type="InterPro" id="IPR050165">
    <property type="entry name" value="DHAD_IlvD/Edd"/>
</dbReference>
<proteinExistence type="inferred from homology"/>
<evidence type="ECO:0000256" key="10">
    <source>
        <dbReference type="ARBA" id="ARBA00023304"/>
    </source>
</evidence>
<keyword evidence="9 15" id="KW-0456">Lyase</keyword>
<comment type="caution">
    <text evidence="15">Lacks conserved residue(s) required for the propagation of feature annotation.</text>
</comment>
<dbReference type="EMBL" id="JBHUCP010000007">
    <property type="protein sequence ID" value="MFD1529985.1"/>
    <property type="molecule type" value="Genomic_DNA"/>
</dbReference>
<comment type="pathway">
    <text evidence="13 15">Amino-acid biosynthesis; L-isoleucine biosynthesis; L-isoleucine from 2-oxobutanoate: step 3/4.</text>
</comment>
<evidence type="ECO:0000313" key="19">
    <source>
        <dbReference type="Proteomes" id="UP001597145"/>
    </source>
</evidence>
<dbReference type="InterPro" id="IPR056740">
    <property type="entry name" value="ILV_EDD_C"/>
</dbReference>
<evidence type="ECO:0000313" key="18">
    <source>
        <dbReference type="EMBL" id="MFD1529985.1"/>
    </source>
</evidence>
<keyword evidence="7 15" id="KW-0408">Iron</keyword>
<sequence>MTDLQPRSHEVTRGLERAAARGMLRAVGMRDEDFTKPQIGIASSWNEITPCNLSLQRLGIAAKEGVHRAGGFPMEFGTISVSDGISMGHVGMHWSLVSREVIADSVETVVQAERLDGTVLLAGCDKSLPGMLMAAARLDLAAVFLYAGSILPGNVEGREVNIADAFEAVGACARGLMTREEVDAIERAICPGEGACGGMYTANTMASAAEALGMALPGSASPPAVDRRRDGIARASGEAVVGMIEKGITARQILTREAFENAIAVVMAFGGSTNAVLHLLAIAWEAGVPLELDDFNRIGDRVPHLADVKPFGAHVMPTVDRVGGVPVVMKALLDAGLLHGDALTVTGATVAENLAAIDPPDLDGAVLRRLDDPIHPTGGITILRGSLAPDGAVVKSAGFDSARFEGTARVFDGEQGAMTAVEDGTLVPGDVVVIRYEGPRGGPGMREMLAVTGAIKGAGLGKDVLLLTDGRFSGATTGLCVGHVAPEATDGGPIALVRDGDRIALDMSGRTLDLMVDDAELARRRAEWAPPAPTLRTGVLGKYAKLVGSAALGAVCG</sequence>
<comment type="function">
    <text evidence="15">Functions in the biosynthesis of branched-chain amino acids. Catalyzes the dehydration of (2R,3R)-2,3-dihydroxy-3-methylpentanoate (2,3-dihydroxy-3-methylvalerate) into 2-oxo-3-methylpentanoate (2-oxo-3-methylvalerate) and of (2R)-2,3-dihydroxy-3-methylbutanoate (2,3-dihydroxyisovalerate) into 2-oxo-3-methylbutanoate (2-oxoisovalerate), the penultimate precursor to L-isoleucine and L-valine, respectively.</text>
</comment>
<dbReference type="InterPro" id="IPR020558">
    <property type="entry name" value="DiOHA_6PGluconate_deHydtase_CS"/>
</dbReference>
<keyword evidence="19" id="KW-1185">Reference proteome</keyword>
<evidence type="ECO:0000256" key="5">
    <source>
        <dbReference type="ARBA" id="ARBA00022723"/>
    </source>
</evidence>
<dbReference type="InterPro" id="IPR004404">
    <property type="entry name" value="DihydroxyA_deHydtase"/>
</dbReference>
<dbReference type="HAMAP" id="MF_00012">
    <property type="entry name" value="IlvD"/>
    <property type="match status" value="1"/>
</dbReference>
<comment type="subunit">
    <text evidence="15">Homodimer.</text>
</comment>
<feature type="active site" description="Proton acceptor" evidence="15">
    <location>
        <position position="473"/>
    </location>
</feature>
<gene>
    <name evidence="15 18" type="primary">ilvD</name>
    <name evidence="18" type="ORF">ACFSCY_11080</name>
</gene>
<evidence type="ECO:0000256" key="14">
    <source>
        <dbReference type="ARBA" id="ARBA00029490"/>
    </source>
</evidence>
<feature type="modified residue" description="N6-carboxylysine" evidence="15">
    <location>
        <position position="126"/>
    </location>
</feature>
<dbReference type="NCBIfam" id="TIGR00110">
    <property type="entry name" value="ilvD"/>
    <property type="match status" value="1"/>
</dbReference>
<dbReference type="GO" id="GO:0004160">
    <property type="term" value="F:dihydroxy-acid dehydratase activity"/>
    <property type="evidence" value="ECO:0007669"/>
    <property type="project" value="UniProtKB-EC"/>
</dbReference>
<dbReference type="RefSeq" id="WP_343976434.1">
    <property type="nucleotide sequence ID" value="NZ_BAAAJG010000008.1"/>
</dbReference>
<keyword evidence="4 15" id="KW-0001">2Fe-2S</keyword>
<evidence type="ECO:0000256" key="2">
    <source>
        <dbReference type="ARBA" id="ARBA00006486"/>
    </source>
</evidence>
<feature type="binding site" evidence="15">
    <location>
        <position position="125"/>
    </location>
    <ligand>
        <name>Mg(2+)</name>
        <dbReference type="ChEBI" id="CHEBI:18420"/>
    </ligand>
</feature>
<dbReference type="PANTHER" id="PTHR21000:SF5">
    <property type="entry name" value="DIHYDROXY-ACID DEHYDRATASE, MITOCHONDRIAL"/>
    <property type="match status" value="1"/>
</dbReference>
<dbReference type="EC" id="4.2.1.9" evidence="14 15"/>
<dbReference type="InterPro" id="IPR000581">
    <property type="entry name" value="ILV_EDD_N"/>
</dbReference>
<protein>
    <recommendedName>
        <fullName evidence="14 15">Dihydroxy-acid dehydratase</fullName>
        <shortName evidence="15">DAD</shortName>
        <ecNumber evidence="14 15">4.2.1.9</ecNumber>
    </recommendedName>
</protein>
<name>A0ABW4FI91_9PSEU</name>
<feature type="domain" description="Dihydroxy-acid/6-phosphogluconate dehydratase C-terminal" evidence="17">
    <location>
        <begin position="366"/>
        <end position="554"/>
    </location>
</feature>
<evidence type="ECO:0000256" key="6">
    <source>
        <dbReference type="ARBA" id="ARBA00022842"/>
    </source>
</evidence>
<dbReference type="InterPro" id="IPR042096">
    <property type="entry name" value="Dihydro-acid_dehy_C"/>
</dbReference>
<keyword evidence="3 15" id="KW-0028">Amino-acid biosynthesis</keyword>
<feature type="binding site" evidence="15">
    <location>
        <position position="447"/>
    </location>
    <ligand>
        <name>Mg(2+)</name>
        <dbReference type="ChEBI" id="CHEBI:18420"/>
    </ligand>
</feature>
<dbReference type="SUPFAM" id="SSF52016">
    <property type="entry name" value="LeuD/IlvD-like"/>
    <property type="match status" value="1"/>
</dbReference>
<comment type="pathway">
    <text evidence="12 15">Amino-acid biosynthesis; L-valine biosynthesis; L-valine from pyruvate: step 3/4.</text>
</comment>
<evidence type="ECO:0000256" key="12">
    <source>
        <dbReference type="ARBA" id="ARBA00029436"/>
    </source>
</evidence>
<evidence type="ECO:0000256" key="1">
    <source>
        <dbReference type="ARBA" id="ARBA00001946"/>
    </source>
</evidence>
<dbReference type="SUPFAM" id="SSF143975">
    <property type="entry name" value="IlvD/EDD N-terminal domain-like"/>
    <property type="match status" value="1"/>
</dbReference>
<dbReference type="PROSITE" id="PS00886">
    <property type="entry name" value="ILVD_EDD_1"/>
    <property type="match status" value="1"/>
</dbReference>
<evidence type="ECO:0000256" key="15">
    <source>
        <dbReference type="HAMAP-Rule" id="MF_00012"/>
    </source>
</evidence>
<comment type="cofactor">
    <cofactor evidence="15">
        <name>[2Fe-2S] cluster</name>
        <dbReference type="ChEBI" id="CHEBI:190135"/>
    </cofactor>
    <text evidence="15">Binds 1 [2Fe-2S] cluster per subunit. This cluster acts as a Lewis acid cofactor.</text>
</comment>
<evidence type="ECO:0000256" key="9">
    <source>
        <dbReference type="ARBA" id="ARBA00023239"/>
    </source>
</evidence>
<feature type="binding site" evidence="15">
    <location>
        <position position="83"/>
    </location>
    <ligand>
        <name>Mg(2+)</name>
        <dbReference type="ChEBI" id="CHEBI:18420"/>
    </ligand>
</feature>
<dbReference type="Pfam" id="PF24877">
    <property type="entry name" value="ILV_EDD_C"/>
    <property type="match status" value="1"/>
</dbReference>
<evidence type="ECO:0000256" key="7">
    <source>
        <dbReference type="ARBA" id="ARBA00023004"/>
    </source>
</evidence>
<dbReference type="PANTHER" id="PTHR21000">
    <property type="entry name" value="DIHYDROXY-ACID DEHYDRATASE DAD"/>
    <property type="match status" value="1"/>
</dbReference>
<evidence type="ECO:0000256" key="3">
    <source>
        <dbReference type="ARBA" id="ARBA00022605"/>
    </source>
</evidence>
<comment type="catalytic activity">
    <reaction evidence="15">
        <text>(2R,3R)-2,3-dihydroxy-3-methylpentanoate = (S)-3-methyl-2-oxopentanoate + H2O</text>
        <dbReference type="Rhea" id="RHEA:27694"/>
        <dbReference type="ChEBI" id="CHEBI:15377"/>
        <dbReference type="ChEBI" id="CHEBI:35146"/>
        <dbReference type="ChEBI" id="CHEBI:49258"/>
        <dbReference type="EC" id="4.2.1.9"/>
    </reaction>
</comment>
<comment type="caution">
    <text evidence="18">The sequence shown here is derived from an EMBL/GenBank/DDBJ whole genome shotgun (WGS) entry which is preliminary data.</text>
</comment>
<evidence type="ECO:0000256" key="11">
    <source>
        <dbReference type="ARBA" id="ARBA00029304"/>
    </source>
</evidence>
<comment type="catalytic activity">
    <reaction evidence="11">
        <text>(2R)-2,3-dihydroxy-3-methylbutanoate = 3-methyl-2-oxobutanoate + H2O</text>
        <dbReference type="Rhea" id="RHEA:24809"/>
        <dbReference type="ChEBI" id="CHEBI:11851"/>
        <dbReference type="ChEBI" id="CHEBI:15377"/>
        <dbReference type="ChEBI" id="CHEBI:49072"/>
        <dbReference type="EC" id="4.2.1.9"/>
    </reaction>
    <physiologicalReaction direction="left-to-right" evidence="11">
        <dbReference type="Rhea" id="RHEA:24810"/>
    </physiologicalReaction>
</comment>
<keyword evidence="5 15" id="KW-0479">Metal-binding</keyword>
<dbReference type="PROSITE" id="PS00887">
    <property type="entry name" value="ILVD_EDD_2"/>
    <property type="match status" value="1"/>
</dbReference>
<evidence type="ECO:0000259" key="16">
    <source>
        <dbReference type="Pfam" id="PF00920"/>
    </source>
</evidence>
<comment type="similarity">
    <text evidence="2 15">Belongs to the IlvD/Edd family.</text>
</comment>
<evidence type="ECO:0000256" key="8">
    <source>
        <dbReference type="ARBA" id="ARBA00023014"/>
    </source>
</evidence>
<feature type="domain" description="Dihydroxy-acid/6-phosphogluconate dehydratase N-terminal" evidence="16">
    <location>
        <begin position="36"/>
        <end position="353"/>
    </location>
</feature>
<dbReference type="NCBIfam" id="NF002068">
    <property type="entry name" value="PRK00911.1"/>
    <property type="match status" value="1"/>
</dbReference>
<dbReference type="Pfam" id="PF00920">
    <property type="entry name" value="ILVD_EDD_N"/>
    <property type="match status" value="1"/>
</dbReference>
<organism evidence="18 19">
    <name type="scientific">Pseudonocardia aurantiaca</name>
    <dbReference type="NCBI Taxonomy" id="75290"/>
    <lineage>
        <taxon>Bacteria</taxon>
        <taxon>Bacillati</taxon>
        <taxon>Actinomycetota</taxon>
        <taxon>Actinomycetes</taxon>
        <taxon>Pseudonocardiales</taxon>
        <taxon>Pseudonocardiaceae</taxon>
        <taxon>Pseudonocardia</taxon>
    </lineage>
</organism>
<reference evidence="19" key="1">
    <citation type="journal article" date="2019" name="Int. J. Syst. Evol. Microbiol.">
        <title>The Global Catalogue of Microorganisms (GCM) 10K type strain sequencing project: providing services to taxonomists for standard genome sequencing and annotation.</title>
        <authorList>
            <consortium name="The Broad Institute Genomics Platform"/>
            <consortium name="The Broad Institute Genome Sequencing Center for Infectious Disease"/>
            <person name="Wu L."/>
            <person name="Ma J."/>
        </authorList>
    </citation>
    <scope>NUCLEOTIDE SEQUENCE [LARGE SCALE GENOMIC DNA]</scope>
    <source>
        <strain evidence="19">JCM 12165</strain>
    </source>
</reference>
<evidence type="ECO:0000256" key="13">
    <source>
        <dbReference type="ARBA" id="ARBA00029437"/>
    </source>
</evidence>
<keyword evidence="8 15" id="KW-0411">Iron-sulfur</keyword>